<gene>
    <name evidence="1" type="ORF">CQY20_22225</name>
</gene>
<dbReference type="OrthoDB" id="4761585at2"/>
<organism evidence="1 2">
    <name type="scientific">Mycolicibacterium agri</name>
    <name type="common">Mycobacterium agri</name>
    <dbReference type="NCBI Taxonomy" id="36811"/>
    <lineage>
        <taxon>Bacteria</taxon>
        <taxon>Bacillati</taxon>
        <taxon>Actinomycetota</taxon>
        <taxon>Actinomycetes</taxon>
        <taxon>Mycobacteriales</taxon>
        <taxon>Mycobacteriaceae</taxon>
        <taxon>Mycolicibacterium</taxon>
    </lineage>
</organism>
<reference evidence="1 2" key="1">
    <citation type="submission" date="2017-10" db="EMBL/GenBank/DDBJ databases">
        <title>The new phylogeny of genus Mycobacterium.</title>
        <authorList>
            <person name="Tortoli E."/>
            <person name="Trovato A."/>
            <person name="Cirillo D.M."/>
        </authorList>
    </citation>
    <scope>NUCLEOTIDE SEQUENCE [LARGE SCALE GENOMIC DNA]</scope>
    <source>
        <strain evidence="1 2">CCUG37673</strain>
    </source>
</reference>
<keyword evidence="2" id="KW-1185">Reference proteome</keyword>
<accession>A0A2A7MUH5</accession>
<sequence>MKTSVDRSSLILIIIGLTAITALALAGWVLMRVSSSADSDYSDQQRAEAKTKACSAFEVVRRGVKLNTSIPVPEGSDPVIGQLAMGANARLSAYVGGLYLLDQLDPATPTDLADKMSEFADLLTAIGAYATAGASDSAPEQAARLKSADELNNQLGELCAK</sequence>
<dbReference type="AlphaFoldDB" id="A0A2A7MUH5"/>
<dbReference type="Proteomes" id="UP000220914">
    <property type="component" value="Unassembled WGS sequence"/>
</dbReference>
<protein>
    <recommendedName>
        <fullName evidence="3">Alanine and proline rich membrane protein</fullName>
    </recommendedName>
</protein>
<comment type="caution">
    <text evidence="1">The sequence shown here is derived from an EMBL/GenBank/DDBJ whole genome shotgun (WGS) entry which is preliminary data.</text>
</comment>
<proteinExistence type="predicted"/>
<evidence type="ECO:0000313" key="2">
    <source>
        <dbReference type="Proteomes" id="UP000220914"/>
    </source>
</evidence>
<evidence type="ECO:0000313" key="1">
    <source>
        <dbReference type="EMBL" id="PEG35324.1"/>
    </source>
</evidence>
<dbReference type="EMBL" id="PDCP01000047">
    <property type="protein sequence ID" value="PEG35324.1"/>
    <property type="molecule type" value="Genomic_DNA"/>
</dbReference>
<name>A0A2A7MUH5_MYCAG</name>
<evidence type="ECO:0008006" key="3">
    <source>
        <dbReference type="Google" id="ProtNLM"/>
    </source>
</evidence>